<dbReference type="InterPro" id="IPR055170">
    <property type="entry name" value="GFO_IDH_MocA-like_dom"/>
</dbReference>
<dbReference type="InterPro" id="IPR036291">
    <property type="entry name" value="NAD(P)-bd_dom_sf"/>
</dbReference>
<dbReference type="OrthoDB" id="9815825at2"/>
<dbReference type="Gene3D" id="3.30.360.10">
    <property type="entry name" value="Dihydrodipicolinate Reductase, domain 2"/>
    <property type="match status" value="1"/>
</dbReference>
<dbReference type="PATRIC" id="fig|251229.3.peg.949"/>
<reference evidence="4 5" key="1">
    <citation type="submission" date="2012-06" db="EMBL/GenBank/DDBJ databases">
        <title>Finished chromosome of genome of Chroococcidiopsis thermalis PCC 7203.</title>
        <authorList>
            <consortium name="US DOE Joint Genome Institute"/>
            <person name="Gugger M."/>
            <person name="Coursin T."/>
            <person name="Rippka R."/>
            <person name="Tandeau De Marsac N."/>
            <person name="Huntemann M."/>
            <person name="Wei C.-L."/>
            <person name="Han J."/>
            <person name="Detter J.C."/>
            <person name="Han C."/>
            <person name="Tapia R."/>
            <person name="Davenport K."/>
            <person name="Daligault H."/>
            <person name="Erkkila T."/>
            <person name="Gu W."/>
            <person name="Munk A.C.C."/>
            <person name="Teshima H."/>
            <person name="Xu Y."/>
            <person name="Chain P."/>
            <person name="Chen A."/>
            <person name="Krypides N."/>
            <person name="Mavromatis K."/>
            <person name="Markowitz V."/>
            <person name="Szeto E."/>
            <person name="Ivanova N."/>
            <person name="Mikhailova N."/>
            <person name="Ovchinnikova G."/>
            <person name="Pagani I."/>
            <person name="Pati A."/>
            <person name="Goodwin L."/>
            <person name="Peters L."/>
            <person name="Pitluck S."/>
            <person name="Woyke T."/>
            <person name="Kerfeld C."/>
        </authorList>
    </citation>
    <scope>NUCLEOTIDE SEQUENCE [LARGE SCALE GENOMIC DNA]</scope>
    <source>
        <strain evidence="4 5">PCC 7203</strain>
    </source>
</reference>
<dbReference type="FunCoup" id="K9TUX6">
    <property type="interactions" value="280"/>
</dbReference>
<accession>K9TUX6</accession>
<dbReference type="STRING" id="251229.Chro_0804"/>
<name>K9TUX6_CHRTP</name>
<feature type="region of interest" description="Disordered" evidence="1">
    <location>
        <begin position="1"/>
        <end position="21"/>
    </location>
</feature>
<feature type="compositionally biased region" description="Polar residues" evidence="1">
    <location>
        <begin position="9"/>
        <end position="21"/>
    </location>
</feature>
<dbReference type="SUPFAM" id="SSF51735">
    <property type="entry name" value="NAD(P)-binding Rossmann-fold domains"/>
    <property type="match status" value="1"/>
</dbReference>
<dbReference type="KEGG" id="cthe:Chro_0804"/>
<keyword evidence="5" id="KW-1185">Reference proteome</keyword>
<dbReference type="EMBL" id="CP003597">
    <property type="protein sequence ID" value="AFY86350.1"/>
    <property type="molecule type" value="Genomic_DNA"/>
</dbReference>
<dbReference type="InterPro" id="IPR000683">
    <property type="entry name" value="Gfo/Idh/MocA-like_OxRdtase_N"/>
</dbReference>
<dbReference type="Pfam" id="PF01408">
    <property type="entry name" value="GFO_IDH_MocA"/>
    <property type="match status" value="1"/>
</dbReference>
<dbReference type="SUPFAM" id="SSF55347">
    <property type="entry name" value="Glyceraldehyde-3-phosphate dehydrogenase-like, C-terminal domain"/>
    <property type="match status" value="1"/>
</dbReference>
<dbReference type="HOGENOM" id="CLU_023194_10_2_3"/>
<feature type="domain" description="Gfo/Idh/MocA-like oxidoreductase N-terminal" evidence="2">
    <location>
        <begin position="35"/>
        <end position="154"/>
    </location>
</feature>
<dbReference type="PANTHER" id="PTHR43377:SF6">
    <property type="entry name" value="GFO_IDH_MOCA-LIKE OXIDOREDUCTASE N-TERMINAL DOMAIN-CONTAINING PROTEIN"/>
    <property type="match status" value="1"/>
</dbReference>
<dbReference type="InParanoid" id="K9TUX6"/>
<gene>
    <name evidence="4" type="ORF">Chro_0804</name>
</gene>
<protein>
    <submittedName>
        <fullName evidence="4">Oxidoreductase domain protein</fullName>
    </submittedName>
</protein>
<sequence>MTNTRDRLTQNVDSSTYPEQGNICTDKQNSAIHTINIGVIGYGYWGPNLVRTFADLPGAKVVAVSDFKIERLAKVQSRYPAVKVTTDSQDLFADSNIDAIAIATPVSTHYDLALAALQAGKHVLVEKPMTVSSEQAIRLIEEAQRRNLVLMVDHTFVYTGAVRKMQELVASKAIGDVYYYDSVRVNLGLFQHDVNVIWDLAVHDLSIMDYVLQAKPTAVSATGMSHIPGEPENIAYLTLFFDNSAIAHIHVNWLAPVKVRRTLLGGSQKMICYDDLEPSEKIKVYDKGITVNGSPENVYQMLVGYRTGDMWSPKLDMTEALQTEALHFVDCIQQGKRPITDGEAGLRVVRILEAATQSIKQQGQLVELSGVEVAV</sequence>
<proteinExistence type="predicted"/>
<feature type="domain" description="GFO/IDH/MocA-like oxidoreductase" evidence="3">
    <location>
        <begin position="162"/>
        <end position="268"/>
    </location>
</feature>
<dbReference type="AlphaFoldDB" id="K9TUX6"/>
<dbReference type="Gene3D" id="3.40.50.720">
    <property type="entry name" value="NAD(P)-binding Rossmann-like Domain"/>
    <property type="match status" value="1"/>
</dbReference>
<evidence type="ECO:0000313" key="4">
    <source>
        <dbReference type="EMBL" id="AFY86350.1"/>
    </source>
</evidence>
<dbReference type="Pfam" id="PF22725">
    <property type="entry name" value="GFO_IDH_MocA_C3"/>
    <property type="match status" value="1"/>
</dbReference>
<dbReference type="GO" id="GO:0000166">
    <property type="term" value="F:nucleotide binding"/>
    <property type="evidence" value="ECO:0007669"/>
    <property type="project" value="InterPro"/>
</dbReference>
<evidence type="ECO:0000313" key="5">
    <source>
        <dbReference type="Proteomes" id="UP000010384"/>
    </source>
</evidence>
<evidence type="ECO:0000256" key="1">
    <source>
        <dbReference type="SAM" id="MobiDB-lite"/>
    </source>
</evidence>
<dbReference type="PANTHER" id="PTHR43377">
    <property type="entry name" value="BILIVERDIN REDUCTASE A"/>
    <property type="match status" value="1"/>
</dbReference>
<dbReference type="RefSeq" id="WP_015152900.1">
    <property type="nucleotide sequence ID" value="NC_019695.1"/>
</dbReference>
<evidence type="ECO:0000259" key="2">
    <source>
        <dbReference type="Pfam" id="PF01408"/>
    </source>
</evidence>
<dbReference type="Proteomes" id="UP000010384">
    <property type="component" value="Chromosome"/>
</dbReference>
<dbReference type="InterPro" id="IPR051450">
    <property type="entry name" value="Gfo/Idh/MocA_Oxidoreductases"/>
</dbReference>
<evidence type="ECO:0000259" key="3">
    <source>
        <dbReference type="Pfam" id="PF22725"/>
    </source>
</evidence>
<organism evidence="4 5">
    <name type="scientific">Chroococcidiopsis thermalis (strain PCC 7203)</name>
    <dbReference type="NCBI Taxonomy" id="251229"/>
    <lineage>
        <taxon>Bacteria</taxon>
        <taxon>Bacillati</taxon>
        <taxon>Cyanobacteriota</taxon>
        <taxon>Cyanophyceae</taxon>
        <taxon>Chroococcidiopsidales</taxon>
        <taxon>Chroococcidiopsidaceae</taxon>
        <taxon>Chroococcidiopsis</taxon>
    </lineage>
</organism>
<dbReference type="eggNOG" id="COG0673">
    <property type="taxonomic scope" value="Bacteria"/>
</dbReference>